<evidence type="ECO:0000313" key="5">
    <source>
        <dbReference type="Proteomes" id="UP000035036"/>
    </source>
</evidence>
<keyword evidence="5" id="KW-1185">Reference proteome</keyword>
<dbReference type="Gene3D" id="3.40.630.30">
    <property type="match status" value="1"/>
</dbReference>
<protein>
    <recommendedName>
        <fullName evidence="3">N-acetyltransferase domain-containing protein</fullName>
    </recommendedName>
</protein>
<evidence type="ECO:0000259" key="3">
    <source>
        <dbReference type="PROSITE" id="PS51186"/>
    </source>
</evidence>
<dbReference type="PROSITE" id="PS51186">
    <property type="entry name" value="GNAT"/>
    <property type="match status" value="1"/>
</dbReference>
<dbReference type="RefSeq" id="WP_040198963.1">
    <property type="nucleotide sequence ID" value="NZ_CP010311.1"/>
</dbReference>
<dbReference type="Pfam" id="PF13508">
    <property type="entry name" value="Acetyltransf_7"/>
    <property type="match status" value="1"/>
</dbReference>
<evidence type="ECO:0000256" key="2">
    <source>
        <dbReference type="ARBA" id="ARBA00023315"/>
    </source>
</evidence>
<dbReference type="PANTHER" id="PTHR43877:SF2">
    <property type="entry name" value="AMINOALKYLPHOSPHONATE N-ACETYLTRANSFERASE-RELATED"/>
    <property type="match status" value="1"/>
</dbReference>
<gene>
    <name evidence="4" type="ORF">GSUB_01980</name>
</gene>
<dbReference type="OrthoDB" id="9789603at2"/>
<dbReference type="GO" id="GO:0016747">
    <property type="term" value="F:acyltransferase activity, transferring groups other than amino-acyl groups"/>
    <property type="evidence" value="ECO:0007669"/>
    <property type="project" value="InterPro"/>
</dbReference>
<sequence>MRNLNATDVPDLIRILETTGAFSDEEVGVAVELLGIVLNDHAQQDYEVAVAEVEGRVAGYVLFGPVPLTQGTFDLYWIAVDPAAQGHGVGRELMSHVEEKACARGGRLVCLETSSQGSYERTRRFYEQAGYRQESCIRDFYRPGDDRLTYVKRLTVSEES</sequence>
<evidence type="ECO:0000256" key="1">
    <source>
        <dbReference type="ARBA" id="ARBA00022679"/>
    </source>
</evidence>
<keyword evidence="1" id="KW-0808">Transferase</keyword>
<dbReference type="Proteomes" id="UP000035036">
    <property type="component" value="Chromosome"/>
</dbReference>
<dbReference type="HOGENOM" id="CLU_115356_1_0_7"/>
<dbReference type="CDD" id="cd04301">
    <property type="entry name" value="NAT_SF"/>
    <property type="match status" value="1"/>
</dbReference>
<dbReference type="SUPFAM" id="SSF55729">
    <property type="entry name" value="Acyl-CoA N-acyltransferases (Nat)"/>
    <property type="match status" value="1"/>
</dbReference>
<dbReference type="AlphaFoldDB" id="A0A0B5FPS0"/>
<organism evidence="4 5">
    <name type="scientific">Geoalkalibacter subterraneus</name>
    <dbReference type="NCBI Taxonomy" id="483547"/>
    <lineage>
        <taxon>Bacteria</taxon>
        <taxon>Pseudomonadati</taxon>
        <taxon>Thermodesulfobacteriota</taxon>
        <taxon>Desulfuromonadia</taxon>
        <taxon>Desulfuromonadales</taxon>
        <taxon>Geoalkalibacteraceae</taxon>
        <taxon>Geoalkalibacter</taxon>
    </lineage>
</organism>
<dbReference type="InterPro" id="IPR000182">
    <property type="entry name" value="GNAT_dom"/>
</dbReference>
<reference evidence="4 5" key="1">
    <citation type="journal article" date="2015" name="Genome Announc.">
        <title>Genomes of Geoalkalibacter ferrihydriticus Z-0531T and Geoalkalibacter subterraneus Red1T, Two Haloalkaliphilic Metal-Reducing Deltaproteobacteria.</title>
        <authorList>
            <person name="Badalamenti J.P."/>
            <person name="Krajmalnik-Brown R."/>
            <person name="Torres C.I."/>
            <person name="Bond D.R."/>
        </authorList>
    </citation>
    <scope>NUCLEOTIDE SEQUENCE [LARGE SCALE GENOMIC DNA]</scope>
    <source>
        <strain evidence="4 5">Red1</strain>
    </source>
</reference>
<dbReference type="InterPro" id="IPR016181">
    <property type="entry name" value="Acyl_CoA_acyltransferase"/>
</dbReference>
<accession>A0A0B5FPS0</accession>
<dbReference type="InterPro" id="IPR050832">
    <property type="entry name" value="Bact_Acetyltransf"/>
</dbReference>
<feature type="domain" description="N-acetyltransferase" evidence="3">
    <location>
        <begin position="1"/>
        <end position="155"/>
    </location>
</feature>
<evidence type="ECO:0000313" key="4">
    <source>
        <dbReference type="EMBL" id="AJF05581.1"/>
    </source>
</evidence>
<proteinExistence type="predicted"/>
<dbReference type="PANTHER" id="PTHR43877">
    <property type="entry name" value="AMINOALKYLPHOSPHONATE N-ACETYLTRANSFERASE-RELATED-RELATED"/>
    <property type="match status" value="1"/>
</dbReference>
<dbReference type="STRING" id="483547.GSUB_01980"/>
<name>A0A0B5FPS0_9BACT</name>
<keyword evidence="2" id="KW-0012">Acyltransferase</keyword>
<dbReference type="EMBL" id="CP010311">
    <property type="protein sequence ID" value="AJF05581.1"/>
    <property type="molecule type" value="Genomic_DNA"/>
</dbReference>
<dbReference type="KEGG" id="gsb:GSUB_01980"/>